<feature type="transmembrane region" description="Helical" evidence="1">
    <location>
        <begin position="58"/>
        <end position="77"/>
    </location>
</feature>
<gene>
    <name evidence="2" type="ORF">C4K68_09045</name>
</gene>
<protein>
    <submittedName>
        <fullName evidence="2">Uncharacterized protein</fullName>
    </submittedName>
</protein>
<dbReference type="EMBL" id="PRLP01000027">
    <property type="protein sequence ID" value="PPC77716.1"/>
    <property type="molecule type" value="Genomic_DNA"/>
</dbReference>
<reference evidence="2 3" key="1">
    <citation type="submission" date="2018-02" db="EMBL/GenBank/DDBJ databases">
        <title>novel marine gammaproteobacteria from coastal saline agro ecosystem.</title>
        <authorList>
            <person name="Krishnan R."/>
            <person name="Ramesh Kumar N."/>
        </authorList>
    </citation>
    <scope>NUCLEOTIDE SEQUENCE [LARGE SCALE GENOMIC DNA]</scope>
    <source>
        <strain evidence="2 3">228</strain>
    </source>
</reference>
<evidence type="ECO:0000313" key="2">
    <source>
        <dbReference type="EMBL" id="PPC77716.1"/>
    </source>
</evidence>
<evidence type="ECO:0000313" key="3">
    <source>
        <dbReference type="Proteomes" id="UP000238196"/>
    </source>
</evidence>
<dbReference type="AlphaFoldDB" id="A0A2S5KTW9"/>
<organism evidence="2 3">
    <name type="scientific">Proteobacteria bacterium 228</name>
    <dbReference type="NCBI Taxonomy" id="2083153"/>
    <lineage>
        <taxon>Bacteria</taxon>
        <taxon>Pseudomonadati</taxon>
        <taxon>Pseudomonadota</taxon>
    </lineage>
</organism>
<evidence type="ECO:0000256" key="1">
    <source>
        <dbReference type="SAM" id="Phobius"/>
    </source>
</evidence>
<keyword evidence="1" id="KW-1133">Transmembrane helix</keyword>
<proteinExistence type="predicted"/>
<accession>A0A2S5KTW9</accession>
<keyword evidence="1" id="KW-0812">Transmembrane</keyword>
<dbReference type="Proteomes" id="UP000238196">
    <property type="component" value="Unassembled WGS sequence"/>
</dbReference>
<name>A0A2S5KTW9_9PROT</name>
<keyword evidence="1" id="KW-0472">Membrane</keyword>
<feature type="transmembrane region" description="Helical" evidence="1">
    <location>
        <begin position="84"/>
        <end position="115"/>
    </location>
</feature>
<comment type="caution">
    <text evidence="2">The sequence shown here is derived from an EMBL/GenBank/DDBJ whole genome shotgun (WGS) entry which is preliminary data.</text>
</comment>
<sequence length="132" mass="14742">MIWRILWLLVLMLAVYPLSLALQTGIDWYWGDGELMRELAFGGKRRLLWTVFGDWQQSLLWAALAMLTGVLVLTLLVRISQWLAWLLLAALLLAGAVLGLPLPVVMLGVSAYLLLVLWRLTTARAARVGGQS</sequence>